<organism evidence="3 4">
    <name type="scientific">Streptomyces aureoversilis</name>
    <dbReference type="NCBI Taxonomy" id="67277"/>
    <lineage>
        <taxon>Bacteria</taxon>
        <taxon>Bacillati</taxon>
        <taxon>Actinomycetota</taxon>
        <taxon>Actinomycetes</taxon>
        <taxon>Kitasatosporales</taxon>
        <taxon>Streptomycetaceae</taxon>
        <taxon>Streptomyces</taxon>
    </lineage>
</organism>
<gene>
    <name evidence="3" type="ORF">ACFPP6_08210</name>
</gene>
<comment type="caution">
    <text evidence="3">The sequence shown here is derived from an EMBL/GenBank/DDBJ whole genome shotgun (WGS) entry which is preliminary data.</text>
</comment>
<dbReference type="InterPro" id="IPR036928">
    <property type="entry name" value="AS_sf"/>
</dbReference>
<evidence type="ECO:0000256" key="1">
    <source>
        <dbReference type="SAM" id="MobiDB-lite"/>
    </source>
</evidence>
<feature type="region of interest" description="Disordered" evidence="1">
    <location>
        <begin position="592"/>
        <end position="613"/>
    </location>
</feature>
<dbReference type="PANTHER" id="PTHR11895">
    <property type="entry name" value="TRANSAMIDASE"/>
    <property type="match status" value="1"/>
</dbReference>
<sequence>MSEVLTIPPTLPLALTLTEAAQALRDGSVTSVGLTEAAVAAAERADGVLGVYLTRFVEQARAAARRADEELARGIDRGPLHGIPFAVKDTIAVADGPTTAQSLVHDRGWWAGRDAPVVARLRAAGAVITGKTTAMEFGCGLPEEDKPFPFPLPRNPWRTESWAGGSSSGSASGVVAGMFLAGLGSDTGGSIRMPAAFCGVSGLMPTYGRVPVAGCVPLAYSLDRVGPLARSARDCAAVLGVIAGEHDGVGASFGDAGCGEGLDGLRIGVVREHHLPADGDPSLPGAFDETVSVLAGLGAVPVEIRLPYWQEMITTTFVTAAGEGLAHHRTALSRHWDDYGVAARGLLATGALISGADYVQAQRVRTVAQRAVDALFADVDVIVCPTVSVGAPPFAALADEAGHQDHAGVFGKIYTPYWNPLANPVLAVPMGRTATGLPLSMQIAGPVAGEAAILRVGDAFQQHTDWHRRIPDLPAAAAPHARAAMGRGEHHTHVPLQTRRPAHKCGAADTEDTENTENTEENTRLTRPDGRGGQRTSGPNGGTATQPDVAVRVRSLLAAAGLPAGEREITGFEAAYIAQRPAVDGLFDVPAAGDARPVLRPDVTVRPDDEEPA</sequence>
<feature type="region of interest" description="Disordered" evidence="1">
    <location>
        <begin position="478"/>
        <end position="548"/>
    </location>
</feature>
<dbReference type="Proteomes" id="UP001596222">
    <property type="component" value="Unassembled WGS sequence"/>
</dbReference>
<feature type="compositionally biased region" description="Acidic residues" evidence="1">
    <location>
        <begin position="509"/>
        <end position="520"/>
    </location>
</feature>
<reference evidence="4" key="1">
    <citation type="journal article" date="2019" name="Int. J. Syst. Evol. Microbiol.">
        <title>The Global Catalogue of Microorganisms (GCM) 10K type strain sequencing project: providing services to taxonomists for standard genome sequencing and annotation.</title>
        <authorList>
            <consortium name="The Broad Institute Genomics Platform"/>
            <consortium name="The Broad Institute Genome Sequencing Center for Infectious Disease"/>
            <person name="Wu L."/>
            <person name="Ma J."/>
        </authorList>
    </citation>
    <scope>NUCLEOTIDE SEQUENCE [LARGE SCALE GENOMIC DNA]</scope>
    <source>
        <strain evidence="4">CGMCC 4.1641</strain>
    </source>
</reference>
<dbReference type="InterPro" id="IPR023631">
    <property type="entry name" value="Amidase_dom"/>
</dbReference>
<accession>A0ABV9ZZ60</accession>
<protein>
    <submittedName>
        <fullName evidence="3">Amidase</fullName>
    </submittedName>
</protein>
<feature type="compositionally biased region" description="Basic and acidic residues" evidence="1">
    <location>
        <begin position="521"/>
        <end position="532"/>
    </location>
</feature>
<dbReference type="EMBL" id="JBHSKJ010000004">
    <property type="protein sequence ID" value="MFC5144659.1"/>
    <property type="molecule type" value="Genomic_DNA"/>
</dbReference>
<keyword evidence="4" id="KW-1185">Reference proteome</keyword>
<evidence type="ECO:0000313" key="3">
    <source>
        <dbReference type="EMBL" id="MFC5144659.1"/>
    </source>
</evidence>
<evidence type="ECO:0000313" key="4">
    <source>
        <dbReference type="Proteomes" id="UP001596222"/>
    </source>
</evidence>
<feature type="domain" description="Amidase" evidence="2">
    <location>
        <begin position="34"/>
        <end position="454"/>
    </location>
</feature>
<dbReference type="InterPro" id="IPR000120">
    <property type="entry name" value="Amidase"/>
</dbReference>
<name>A0ABV9ZZ60_9ACTN</name>
<evidence type="ECO:0000259" key="2">
    <source>
        <dbReference type="Pfam" id="PF01425"/>
    </source>
</evidence>
<dbReference type="PANTHER" id="PTHR11895:SF176">
    <property type="entry name" value="AMIDASE AMID-RELATED"/>
    <property type="match status" value="1"/>
</dbReference>
<feature type="compositionally biased region" description="Basic and acidic residues" evidence="1">
    <location>
        <begin position="597"/>
        <end position="607"/>
    </location>
</feature>
<dbReference type="Gene3D" id="3.90.1300.10">
    <property type="entry name" value="Amidase signature (AS) domain"/>
    <property type="match status" value="1"/>
</dbReference>
<dbReference type="RefSeq" id="WP_382038654.1">
    <property type="nucleotide sequence ID" value="NZ_JBHSKJ010000004.1"/>
</dbReference>
<dbReference type="SUPFAM" id="SSF75304">
    <property type="entry name" value="Amidase signature (AS) enzymes"/>
    <property type="match status" value="1"/>
</dbReference>
<dbReference type="Pfam" id="PF01425">
    <property type="entry name" value="Amidase"/>
    <property type="match status" value="1"/>
</dbReference>
<proteinExistence type="predicted"/>